<protein>
    <submittedName>
        <fullName evidence="2">Uncharacterized protein</fullName>
    </submittedName>
</protein>
<keyword evidence="1" id="KW-0812">Transmembrane</keyword>
<dbReference type="Proteomes" id="UP001265315">
    <property type="component" value="Unassembled WGS sequence"/>
</dbReference>
<evidence type="ECO:0000256" key="1">
    <source>
        <dbReference type="SAM" id="Phobius"/>
    </source>
</evidence>
<dbReference type="EMBL" id="JAVDSW010000001">
    <property type="protein sequence ID" value="MDR6702458.1"/>
    <property type="molecule type" value="Genomic_DNA"/>
</dbReference>
<keyword evidence="1" id="KW-0472">Membrane</keyword>
<keyword evidence="1" id="KW-1133">Transmembrane helix</keyword>
<sequence length="57" mass="6858">MGWRVDQAYEDAQREDFRKWKAALTWSEYVAWQWARWRWFLAGVAVVAVPAILIMMP</sequence>
<reference evidence="2" key="1">
    <citation type="submission" date="2023-07" db="EMBL/GenBank/DDBJ databases">
        <title>Sorghum-associated microbial communities from plants grown in Nebraska, USA.</title>
        <authorList>
            <person name="Schachtman D."/>
        </authorList>
    </citation>
    <scope>NUCLEOTIDE SEQUENCE</scope>
    <source>
        <strain evidence="2">1457</strain>
    </source>
</reference>
<gene>
    <name evidence="2" type="ORF">J2W61_002286</name>
</gene>
<proteinExistence type="predicted"/>
<comment type="caution">
    <text evidence="2">The sequence shown here is derived from an EMBL/GenBank/DDBJ whole genome shotgun (WGS) entry which is preliminary data.</text>
</comment>
<name>A0AAW8LU45_AGRTU</name>
<evidence type="ECO:0000313" key="3">
    <source>
        <dbReference type="Proteomes" id="UP001265315"/>
    </source>
</evidence>
<accession>A0AAW8LU45</accession>
<dbReference type="AlphaFoldDB" id="A0AAW8LU45"/>
<feature type="transmembrane region" description="Helical" evidence="1">
    <location>
        <begin position="37"/>
        <end position="56"/>
    </location>
</feature>
<evidence type="ECO:0000313" key="2">
    <source>
        <dbReference type="EMBL" id="MDR6702458.1"/>
    </source>
</evidence>
<organism evidence="2 3">
    <name type="scientific">Agrobacterium tumefaciens</name>
    <dbReference type="NCBI Taxonomy" id="358"/>
    <lineage>
        <taxon>Bacteria</taxon>
        <taxon>Pseudomonadati</taxon>
        <taxon>Pseudomonadota</taxon>
        <taxon>Alphaproteobacteria</taxon>
        <taxon>Hyphomicrobiales</taxon>
        <taxon>Rhizobiaceae</taxon>
        <taxon>Rhizobium/Agrobacterium group</taxon>
        <taxon>Agrobacterium</taxon>
        <taxon>Agrobacterium tumefaciens complex</taxon>
    </lineage>
</organism>